<evidence type="ECO:0000259" key="13">
    <source>
        <dbReference type="PROSITE" id="PS50109"/>
    </source>
</evidence>
<dbReference type="Gene3D" id="3.30.450.20">
    <property type="entry name" value="PAS domain"/>
    <property type="match status" value="1"/>
</dbReference>
<keyword evidence="10" id="KW-0902">Two-component regulatory system</keyword>
<feature type="domain" description="Histidine kinase" evidence="13">
    <location>
        <begin position="511"/>
        <end position="616"/>
    </location>
</feature>
<dbReference type="Gene3D" id="3.30.565.10">
    <property type="entry name" value="Histidine kinase-like ATPase, C-terminal domain"/>
    <property type="match status" value="1"/>
</dbReference>
<dbReference type="EC" id="2.7.13.3" evidence="3"/>
<sequence length="616" mass="69789">MYPELASRQSTAFQSTSWGRIGMRFSRKLHFRHWSIFSKMTVVFSLMIAVLISIIGFNSYSLYKSSMQNQIKDYVPQVLLQVNHHLDTYVNDLKVTSQLIFTNPYYLLLIDAMGSVQSDNGTDLANRRIELNQALDFMDMKPNDYLLSLAFYATNGDVYLRSKSGGYTIQQDYKKMDWYPQVDLNQYSPTVLGTIPNVMLPGSPFVFSIVQPVRSLFSKDLYGVLQVSGSLDWVKAILQGVNFGEGSSIYVIDERSRVVYSTSSDRIGTPWSESLSQGNKQVSSSEIIKQGGKKVLASWNVSTQTGWKVVAYIPLDNLSKGIGQMQLLTSVWIIAGIIVAMFFAAVISLSMTTALRSLTTQVKKLEVNQFQFSPSKPRYDEIGHLTVAFKRMASRIHTLVEEVLKVQVLRQEAEIRVLQSQINPHFLYNVLETIRMTIKRGDTTNGERGLVSLGHLLRYYSTRVSGMVSVREEIEFIAQLANIQSMRFGERLHIDYDIHPEVLDERIPSLIIQPLFENAVNHGVSSIDGTIMIIIRLKREGNRIAGWVIDEGDGMNEERLFEVIQMMKEEETAPRRVGLANVYQRIKRIYGDRGELVIQSEEGSGTIVSFRIPISS</sequence>
<dbReference type="Proteomes" id="UP001596113">
    <property type="component" value="Unassembled WGS sequence"/>
</dbReference>
<evidence type="ECO:0000256" key="3">
    <source>
        <dbReference type="ARBA" id="ARBA00012438"/>
    </source>
</evidence>
<evidence type="ECO:0000256" key="11">
    <source>
        <dbReference type="ARBA" id="ARBA00023136"/>
    </source>
</evidence>
<dbReference type="InterPro" id="IPR005467">
    <property type="entry name" value="His_kinase_dom"/>
</dbReference>
<name>A0ABW0HQT4_9BACL</name>
<evidence type="ECO:0000256" key="5">
    <source>
        <dbReference type="ARBA" id="ARBA00022553"/>
    </source>
</evidence>
<reference evidence="16" key="1">
    <citation type="journal article" date="2019" name="Int. J. Syst. Evol. Microbiol.">
        <title>The Global Catalogue of Microorganisms (GCM) 10K type strain sequencing project: providing services to taxonomists for standard genome sequencing and annotation.</title>
        <authorList>
            <consortium name="The Broad Institute Genomics Platform"/>
            <consortium name="The Broad Institute Genome Sequencing Center for Infectious Disease"/>
            <person name="Wu L."/>
            <person name="Ma J."/>
        </authorList>
    </citation>
    <scope>NUCLEOTIDE SEQUENCE [LARGE SCALE GENOMIC DNA]</scope>
    <source>
        <strain evidence="16">CGMCC 1.18575</strain>
    </source>
</reference>
<keyword evidence="5" id="KW-0597">Phosphoprotein</keyword>
<dbReference type="PANTHER" id="PTHR34220">
    <property type="entry name" value="SENSOR HISTIDINE KINASE YPDA"/>
    <property type="match status" value="1"/>
</dbReference>
<feature type="transmembrane region" description="Helical" evidence="12">
    <location>
        <begin position="327"/>
        <end position="351"/>
    </location>
</feature>
<dbReference type="RefSeq" id="WP_378128929.1">
    <property type="nucleotide sequence ID" value="NZ_JBHSMI010000002.1"/>
</dbReference>
<feature type="transmembrane region" description="Helical" evidence="12">
    <location>
        <begin position="42"/>
        <end position="63"/>
    </location>
</feature>
<feature type="domain" description="HAMP" evidence="14">
    <location>
        <begin position="349"/>
        <end position="401"/>
    </location>
</feature>
<dbReference type="SUPFAM" id="SSF55874">
    <property type="entry name" value="ATPase domain of HSP90 chaperone/DNA topoisomerase II/histidine kinase"/>
    <property type="match status" value="1"/>
</dbReference>
<keyword evidence="9" id="KW-0067">ATP-binding</keyword>
<dbReference type="InterPro" id="IPR010559">
    <property type="entry name" value="Sig_transdc_His_kin_internal"/>
</dbReference>
<dbReference type="GO" id="GO:0004673">
    <property type="term" value="F:protein histidine kinase activity"/>
    <property type="evidence" value="ECO:0007669"/>
    <property type="project" value="UniProtKB-EC"/>
</dbReference>
<dbReference type="InterPro" id="IPR050640">
    <property type="entry name" value="Bact_2-comp_sensor_kinase"/>
</dbReference>
<keyword evidence="7" id="KW-0547">Nucleotide-binding</keyword>
<evidence type="ECO:0000256" key="6">
    <source>
        <dbReference type="ARBA" id="ARBA00022679"/>
    </source>
</evidence>
<dbReference type="InterPro" id="IPR003660">
    <property type="entry name" value="HAMP_dom"/>
</dbReference>
<dbReference type="EMBL" id="JBHSMI010000002">
    <property type="protein sequence ID" value="MFC5401407.1"/>
    <property type="molecule type" value="Genomic_DNA"/>
</dbReference>
<keyword evidence="11 12" id="KW-0472">Membrane</keyword>
<gene>
    <name evidence="15" type="ORF">ACFPOF_01555</name>
</gene>
<organism evidence="15 16">
    <name type="scientific">Cohnella soli</name>
    <dbReference type="NCBI Taxonomy" id="425005"/>
    <lineage>
        <taxon>Bacteria</taxon>
        <taxon>Bacillati</taxon>
        <taxon>Bacillota</taxon>
        <taxon>Bacilli</taxon>
        <taxon>Bacillales</taxon>
        <taxon>Paenibacillaceae</taxon>
        <taxon>Cohnella</taxon>
    </lineage>
</organism>
<keyword evidence="8 15" id="KW-0418">Kinase</keyword>
<keyword evidence="12" id="KW-1133">Transmembrane helix</keyword>
<comment type="subcellular location">
    <subcellularLocation>
        <location evidence="2">Cell membrane</location>
        <topology evidence="2">Multi-pass membrane protein</topology>
    </subcellularLocation>
</comment>
<evidence type="ECO:0000313" key="16">
    <source>
        <dbReference type="Proteomes" id="UP001596113"/>
    </source>
</evidence>
<evidence type="ECO:0000256" key="7">
    <source>
        <dbReference type="ARBA" id="ARBA00022741"/>
    </source>
</evidence>
<dbReference type="PROSITE" id="PS50885">
    <property type="entry name" value="HAMP"/>
    <property type="match status" value="1"/>
</dbReference>
<evidence type="ECO:0000256" key="12">
    <source>
        <dbReference type="SAM" id="Phobius"/>
    </source>
</evidence>
<evidence type="ECO:0000256" key="1">
    <source>
        <dbReference type="ARBA" id="ARBA00000085"/>
    </source>
</evidence>
<dbReference type="PROSITE" id="PS50109">
    <property type="entry name" value="HIS_KIN"/>
    <property type="match status" value="1"/>
</dbReference>
<evidence type="ECO:0000259" key="14">
    <source>
        <dbReference type="PROSITE" id="PS50885"/>
    </source>
</evidence>
<evidence type="ECO:0000256" key="8">
    <source>
        <dbReference type="ARBA" id="ARBA00022777"/>
    </source>
</evidence>
<accession>A0ABW0HQT4</accession>
<proteinExistence type="predicted"/>
<evidence type="ECO:0000256" key="9">
    <source>
        <dbReference type="ARBA" id="ARBA00022840"/>
    </source>
</evidence>
<dbReference type="PANTHER" id="PTHR34220:SF7">
    <property type="entry name" value="SENSOR HISTIDINE KINASE YPDA"/>
    <property type="match status" value="1"/>
</dbReference>
<keyword evidence="12" id="KW-0812">Transmembrane</keyword>
<evidence type="ECO:0000313" key="15">
    <source>
        <dbReference type="EMBL" id="MFC5401407.1"/>
    </source>
</evidence>
<evidence type="ECO:0000256" key="10">
    <source>
        <dbReference type="ARBA" id="ARBA00023012"/>
    </source>
</evidence>
<evidence type="ECO:0000256" key="4">
    <source>
        <dbReference type="ARBA" id="ARBA00022475"/>
    </source>
</evidence>
<comment type="catalytic activity">
    <reaction evidence="1">
        <text>ATP + protein L-histidine = ADP + protein N-phospho-L-histidine.</text>
        <dbReference type="EC" id="2.7.13.3"/>
    </reaction>
</comment>
<dbReference type="InterPro" id="IPR003594">
    <property type="entry name" value="HATPase_dom"/>
</dbReference>
<dbReference type="Pfam" id="PF06580">
    <property type="entry name" value="His_kinase"/>
    <property type="match status" value="1"/>
</dbReference>
<keyword evidence="6 15" id="KW-0808">Transferase</keyword>
<evidence type="ECO:0000256" key="2">
    <source>
        <dbReference type="ARBA" id="ARBA00004651"/>
    </source>
</evidence>
<dbReference type="Pfam" id="PF02518">
    <property type="entry name" value="HATPase_c"/>
    <property type="match status" value="1"/>
</dbReference>
<keyword evidence="16" id="KW-1185">Reference proteome</keyword>
<dbReference type="InterPro" id="IPR036890">
    <property type="entry name" value="HATPase_C_sf"/>
</dbReference>
<keyword evidence="4" id="KW-1003">Cell membrane</keyword>
<comment type="caution">
    <text evidence="15">The sequence shown here is derived from an EMBL/GenBank/DDBJ whole genome shotgun (WGS) entry which is preliminary data.</text>
</comment>
<protein>
    <recommendedName>
        <fullName evidence="3">histidine kinase</fullName>
        <ecNumber evidence="3">2.7.13.3</ecNumber>
    </recommendedName>
</protein>